<dbReference type="EMBL" id="HG810028">
    <property type="protein sequence ID" value="CDN39780.1"/>
    <property type="molecule type" value="Genomic_DNA"/>
</dbReference>
<reference evidence="1" key="2">
    <citation type="submission" date="2014-01" db="EMBL/GenBank/DDBJ databases">
        <authorList>
            <person name="Aslett M."/>
        </authorList>
    </citation>
    <scope>NUCLEOTIDE SEQUENCE [LARGE SCALE GENOMIC DNA]</scope>
    <source>
        <strain evidence="1">DB27</strain>
    </source>
</reference>
<dbReference type="AlphaFoldDB" id="W8ZBE9"/>
<reference evidence="1" key="1">
    <citation type="submission" date="2014-01" db="EMBL/GenBank/DDBJ databases">
        <title>Draft genome sequence of highly nematicidal Bacillus thuringiensis DB27.</title>
        <authorList>
            <person name="Iatsenko I."/>
            <person name="Pickard D."/>
            <person name="Corton C."/>
            <person name="Dougan G."/>
            <person name="Sommer R.J."/>
        </authorList>
    </citation>
    <scope>NUCLEOTIDE SEQUENCE [LARGE SCALE GENOMIC DNA]</scope>
    <source>
        <strain evidence="1">DB27</strain>
    </source>
</reference>
<organism evidence="1">
    <name type="scientific">Bacillus thuringiensis DB27</name>
    <dbReference type="NCBI Taxonomy" id="1431339"/>
    <lineage>
        <taxon>Bacteria</taxon>
        <taxon>Bacillati</taxon>
        <taxon>Bacillota</taxon>
        <taxon>Bacilli</taxon>
        <taxon>Bacillales</taxon>
        <taxon>Bacillaceae</taxon>
        <taxon>Bacillus</taxon>
        <taxon>Bacillus cereus group</taxon>
    </lineage>
</organism>
<protein>
    <submittedName>
        <fullName evidence="1">Uncharacterized protein</fullName>
    </submittedName>
</protein>
<accession>W8ZBE9</accession>
<proteinExistence type="predicted"/>
<evidence type="ECO:0000313" key="1">
    <source>
        <dbReference type="EMBL" id="CDN39780.1"/>
    </source>
</evidence>
<dbReference type="HOGENOM" id="CLU_2876661_0_0_9"/>
<sequence length="63" mass="7589">MKKGAYYVGICHTYTLQSMCHMLHSYSHGLHDPIRKKKQESARNTEKNKEWTENRMLFIRTFI</sequence>
<gene>
    <name evidence="1" type="ORF">BTDB27_p000443</name>
</gene>
<dbReference type="Proteomes" id="UP000030682">
    <property type="component" value="Unassembled WGS sequence"/>
</dbReference>
<name>W8ZBE9_BACTU</name>